<dbReference type="Pfam" id="PF00176">
    <property type="entry name" value="SNF2-rel_dom"/>
    <property type="match status" value="1"/>
</dbReference>
<dbReference type="PROSITE" id="PS51194">
    <property type="entry name" value="HELICASE_CTER"/>
    <property type="match status" value="1"/>
</dbReference>
<dbReference type="PROSITE" id="PS51192">
    <property type="entry name" value="HELICASE_ATP_BIND_1"/>
    <property type="match status" value="1"/>
</dbReference>
<dbReference type="Pfam" id="PF00271">
    <property type="entry name" value="Helicase_C"/>
    <property type="match status" value="1"/>
</dbReference>
<keyword evidence="6" id="KW-0067">ATP-binding</keyword>
<feature type="compositionally biased region" description="Basic residues" evidence="9">
    <location>
        <begin position="180"/>
        <end position="190"/>
    </location>
</feature>
<accession>A0A0E9N8I1</accession>
<comment type="caution">
    <text evidence="12">The sequence shown here is derived from an EMBL/GenBank/DDBJ whole genome shotgun (WGS) entry which is preliminary data.</text>
</comment>
<keyword evidence="3" id="KW-0547">Nucleotide-binding</keyword>
<organism evidence="12 13">
    <name type="scientific">Saitoella complicata (strain BCRC 22490 / CBS 7301 / JCM 7358 / NBRC 10748 / NRRL Y-17804)</name>
    <dbReference type="NCBI Taxonomy" id="698492"/>
    <lineage>
        <taxon>Eukaryota</taxon>
        <taxon>Fungi</taxon>
        <taxon>Dikarya</taxon>
        <taxon>Ascomycota</taxon>
        <taxon>Taphrinomycotina</taxon>
        <taxon>Taphrinomycotina incertae sedis</taxon>
        <taxon>Saitoella</taxon>
    </lineage>
</organism>
<dbReference type="STRING" id="698492.A0A0E9N8I1"/>
<keyword evidence="7" id="KW-0175">Coiled coil</keyword>
<evidence type="ECO:0000259" key="10">
    <source>
        <dbReference type="PROSITE" id="PS51192"/>
    </source>
</evidence>
<dbReference type="InterPro" id="IPR027417">
    <property type="entry name" value="P-loop_NTPase"/>
</dbReference>
<protein>
    <submittedName>
        <fullName evidence="12">Uncharacterized protein</fullName>
    </submittedName>
</protein>
<evidence type="ECO:0000256" key="7">
    <source>
        <dbReference type="ARBA" id="ARBA00023054"/>
    </source>
</evidence>
<comment type="subcellular location">
    <subcellularLocation>
        <location evidence="1">Nucleus</location>
    </subcellularLocation>
</comment>
<dbReference type="Proteomes" id="UP000033140">
    <property type="component" value="Unassembled WGS sequence"/>
</dbReference>
<evidence type="ECO:0000313" key="12">
    <source>
        <dbReference type="EMBL" id="GAO46006.1"/>
    </source>
</evidence>
<evidence type="ECO:0000259" key="11">
    <source>
        <dbReference type="PROSITE" id="PS51194"/>
    </source>
</evidence>
<dbReference type="InterPro" id="IPR014001">
    <property type="entry name" value="Helicase_ATP-bd"/>
</dbReference>
<feature type="region of interest" description="Disordered" evidence="9">
    <location>
        <begin position="155"/>
        <end position="225"/>
    </location>
</feature>
<gene>
    <name evidence="12" type="ORF">G7K_0251-t1</name>
</gene>
<keyword evidence="5" id="KW-0347">Helicase</keyword>
<dbReference type="SMART" id="SM00487">
    <property type="entry name" value="DEXDc"/>
    <property type="match status" value="1"/>
</dbReference>
<dbReference type="InterPro" id="IPR049730">
    <property type="entry name" value="SNF2/RAD54-like_C"/>
</dbReference>
<evidence type="ECO:0000256" key="8">
    <source>
        <dbReference type="ARBA" id="ARBA00023242"/>
    </source>
</evidence>
<keyword evidence="13" id="KW-1185">Reference proteome</keyword>
<dbReference type="OMA" id="WNICRID"/>
<evidence type="ECO:0000313" key="13">
    <source>
        <dbReference type="Proteomes" id="UP000033140"/>
    </source>
</evidence>
<dbReference type="InterPro" id="IPR001650">
    <property type="entry name" value="Helicase_C-like"/>
</dbReference>
<dbReference type="EMBL" id="BACD03000002">
    <property type="protein sequence ID" value="GAO46006.1"/>
    <property type="molecule type" value="Genomic_DNA"/>
</dbReference>
<dbReference type="InterPro" id="IPR038718">
    <property type="entry name" value="SNF2-like_sf"/>
</dbReference>
<dbReference type="PANTHER" id="PTHR10799">
    <property type="entry name" value="SNF2/RAD54 HELICASE FAMILY"/>
    <property type="match status" value="1"/>
</dbReference>
<name>A0A0E9N8I1_SAICN</name>
<sequence length="892" mass="99588">MLGSIRSYFSPRHMNKPEATPPADAAKVAGDEGTGVKSETATTATATESKDASSETKPDQAMSDTKEIKDENVKEERQETKGSVITEEMLKEEQALEAETAAAHKKRMEEFRKQESSAGQTEEEKKRFQRLQALMDKSKIYTSILAEKLQQRQVEMSSTTTPAGSVVGTPAPEEAPAPVKKTRGRKKGAKKAKEEKARGVASALAQGEEDSGVNATATPSASARQPELVTGGVLKDYQLAGLEWMVSLYENGLNGILADEMGLGKTLQTIAFIAFLRGKGINGPFLVVAPLSTLSNWVSEFHRFTPDIPVCLYHGAPEDRADIRTKYFRKTNDASFPVIVTSYEMITAAKDRGYLAKVGWKYIIVDEAHRLKNFNSALMRELKSYYSDNRLLLTGTPLQNNLAELWSLLNFLLPEIFGDLDEFQSWFDFSALQEEEGGGNIAQHASVVSSLHSILKPFLLRRMKVDVLGDSLPPKREYLLYAPLTKKQNEIYQATLKGELHSYLLKEYVAMEAVSEEDVGEEDFLESAQKKIETRKRKIQEVDDGADSSALRSKRALKEVNYGADSMSDQAYVDLALAIENGEVAEEEEEIVLSASEEVLKRAQRLLKAQRLQMSFMQLRKAANHPYLFDLWPTKPGTDEYLSNHDTVNLSGKMLLLNRMLEALFAKGHKVLIFSQFTTMLDVIQVWAEQLKGWPTSRIDGEVIQEDRREMIKDFQNPDSKSGVNLFLLSTRAGGLGINLTAADTVIIFDSDWNPQQDLQAMDRAHRIGQKRPVIVYRFASANTIETRLLAAAESKRQLEKLVIRKGKFKSLLASDGNEKENDEPDLAEILRREAENINVKDQHDEILTDEQLAKLMDRSPEAYENAKKGLEGHMGGAFKIVETKSDQIANA</sequence>
<dbReference type="CDD" id="cd18793">
    <property type="entry name" value="SF2_C_SNF"/>
    <property type="match status" value="1"/>
</dbReference>
<evidence type="ECO:0000256" key="2">
    <source>
        <dbReference type="ARBA" id="ARBA00007025"/>
    </source>
</evidence>
<dbReference type="GO" id="GO:0005524">
    <property type="term" value="F:ATP binding"/>
    <property type="evidence" value="ECO:0007669"/>
    <property type="project" value="UniProtKB-KW"/>
</dbReference>
<feature type="domain" description="Helicase C-terminal" evidence="11">
    <location>
        <begin position="656"/>
        <end position="813"/>
    </location>
</feature>
<keyword evidence="8" id="KW-0539">Nucleus</keyword>
<evidence type="ECO:0000256" key="3">
    <source>
        <dbReference type="ARBA" id="ARBA00022741"/>
    </source>
</evidence>
<dbReference type="AlphaFoldDB" id="A0A0E9N8I1"/>
<comment type="similarity">
    <text evidence="2">Belongs to the SNF2/RAD54 helicase family.</text>
</comment>
<feature type="domain" description="Helicase ATP-binding" evidence="10">
    <location>
        <begin position="246"/>
        <end position="415"/>
    </location>
</feature>
<evidence type="ECO:0000256" key="4">
    <source>
        <dbReference type="ARBA" id="ARBA00022801"/>
    </source>
</evidence>
<dbReference type="Gene3D" id="3.40.50.300">
    <property type="entry name" value="P-loop containing nucleotide triphosphate hydrolases"/>
    <property type="match status" value="1"/>
</dbReference>
<proteinExistence type="inferred from homology"/>
<dbReference type="GO" id="GO:0005634">
    <property type="term" value="C:nucleus"/>
    <property type="evidence" value="ECO:0007669"/>
    <property type="project" value="UniProtKB-SubCell"/>
</dbReference>
<dbReference type="FunFam" id="3.40.50.10810:FF:000015">
    <property type="entry name" value="lymphoid-specific helicase isoform X1"/>
    <property type="match status" value="1"/>
</dbReference>
<dbReference type="GO" id="GO:0004386">
    <property type="term" value="F:helicase activity"/>
    <property type="evidence" value="ECO:0007669"/>
    <property type="project" value="UniProtKB-KW"/>
</dbReference>
<dbReference type="RefSeq" id="XP_019026703.1">
    <property type="nucleotide sequence ID" value="XM_019167205.1"/>
</dbReference>
<feature type="region of interest" description="Disordered" evidence="9">
    <location>
        <begin position="1"/>
        <end position="127"/>
    </location>
</feature>
<evidence type="ECO:0000256" key="9">
    <source>
        <dbReference type="SAM" id="MobiDB-lite"/>
    </source>
</evidence>
<reference evidence="12 13" key="3">
    <citation type="journal article" date="2015" name="Genome Announc.">
        <title>Draft Genome Sequence of the Archiascomycetous Yeast Saitoella complicata.</title>
        <authorList>
            <person name="Yamauchi K."/>
            <person name="Kondo S."/>
            <person name="Hamamoto M."/>
            <person name="Takahashi Y."/>
            <person name="Ogura Y."/>
            <person name="Hayashi T."/>
            <person name="Nishida H."/>
        </authorList>
    </citation>
    <scope>NUCLEOTIDE SEQUENCE [LARGE SCALE GENOMIC DNA]</scope>
    <source>
        <strain evidence="12 13">NRRL Y-17804</strain>
    </source>
</reference>
<dbReference type="OrthoDB" id="5857104at2759"/>
<evidence type="ECO:0000256" key="1">
    <source>
        <dbReference type="ARBA" id="ARBA00004123"/>
    </source>
</evidence>
<dbReference type="InterPro" id="IPR000330">
    <property type="entry name" value="SNF2_N"/>
</dbReference>
<evidence type="ECO:0000256" key="5">
    <source>
        <dbReference type="ARBA" id="ARBA00022806"/>
    </source>
</evidence>
<feature type="compositionally biased region" description="Polar residues" evidence="9">
    <location>
        <begin position="213"/>
        <end position="223"/>
    </location>
</feature>
<evidence type="ECO:0000256" key="6">
    <source>
        <dbReference type="ARBA" id="ARBA00022840"/>
    </source>
</evidence>
<dbReference type="GO" id="GO:0016787">
    <property type="term" value="F:hydrolase activity"/>
    <property type="evidence" value="ECO:0007669"/>
    <property type="project" value="UniProtKB-KW"/>
</dbReference>
<dbReference type="SMART" id="SM00490">
    <property type="entry name" value="HELICc"/>
    <property type="match status" value="1"/>
</dbReference>
<feature type="compositionally biased region" description="Basic and acidic residues" evidence="9">
    <location>
        <begin position="48"/>
        <end position="80"/>
    </location>
</feature>
<feature type="compositionally biased region" description="Low complexity" evidence="9">
    <location>
        <begin position="37"/>
        <end position="47"/>
    </location>
</feature>
<reference evidence="12 13" key="2">
    <citation type="journal article" date="2014" name="J. Gen. Appl. Microbiol.">
        <title>The early diverging ascomycetous budding yeast Saitoella complicata has three histone deacetylases belonging to the Clr6, Hos2, and Rpd3 lineages.</title>
        <authorList>
            <person name="Nishida H."/>
            <person name="Matsumoto T."/>
            <person name="Kondo S."/>
            <person name="Hamamoto M."/>
            <person name="Yoshikawa H."/>
        </authorList>
    </citation>
    <scope>NUCLEOTIDE SEQUENCE [LARGE SCALE GENOMIC DNA]</scope>
    <source>
        <strain evidence="12 13">NRRL Y-17804</strain>
    </source>
</reference>
<reference evidence="12 13" key="1">
    <citation type="journal article" date="2011" name="J. Gen. Appl. Microbiol.">
        <title>Draft genome sequencing of the enigmatic yeast Saitoella complicata.</title>
        <authorList>
            <person name="Nishida H."/>
            <person name="Hamamoto M."/>
            <person name="Sugiyama J."/>
        </authorList>
    </citation>
    <scope>NUCLEOTIDE SEQUENCE [LARGE SCALE GENOMIC DNA]</scope>
    <source>
        <strain evidence="12 13">NRRL Y-17804</strain>
    </source>
</reference>
<keyword evidence="4" id="KW-0378">Hydrolase</keyword>
<dbReference type="SUPFAM" id="SSF52540">
    <property type="entry name" value="P-loop containing nucleoside triphosphate hydrolases"/>
    <property type="match status" value="2"/>
</dbReference>
<dbReference type="Gene3D" id="3.40.50.10810">
    <property type="entry name" value="Tandem AAA-ATPase domain"/>
    <property type="match status" value="1"/>
</dbReference>